<sequence length="156" mass="17524">MRIKNILASRGWDSLFARMVVAVLIIVLSAFYWLGAFGLFASTAGFAPWIAFHLHSKLLNLGKLLVTIFAVGYALRNRLSSVWPAGMCVIAFLVTTAFSSRVAMGERQLRLLIEENSLYRFGDRTTSFFMFVLLQMVGVILARKRVRSSPTRINAM</sequence>
<feature type="transmembrane region" description="Helical" evidence="1">
    <location>
        <begin position="124"/>
        <end position="142"/>
    </location>
</feature>
<gene>
    <name evidence="2" type="ORF">NG895_25295</name>
</gene>
<organism evidence="2 3">
    <name type="scientific">Aeoliella straminimaris</name>
    <dbReference type="NCBI Taxonomy" id="2954799"/>
    <lineage>
        <taxon>Bacteria</taxon>
        <taxon>Pseudomonadati</taxon>
        <taxon>Planctomycetota</taxon>
        <taxon>Planctomycetia</taxon>
        <taxon>Pirellulales</taxon>
        <taxon>Lacipirellulaceae</taxon>
        <taxon>Aeoliella</taxon>
    </lineage>
</organism>
<keyword evidence="1" id="KW-0472">Membrane</keyword>
<dbReference type="AlphaFoldDB" id="A0A9X2FEJ0"/>
<reference evidence="2" key="1">
    <citation type="submission" date="2022-06" db="EMBL/GenBank/DDBJ databases">
        <title>Aeoliella straminimaris, a novel planctomycete from sediments.</title>
        <authorList>
            <person name="Vitorino I.R."/>
            <person name="Lage O.M."/>
        </authorList>
    </citation>
    <scope>NUCLEOTIDE SEQUENCE</scope>
    <source>
        <strain evidence="2">ICT_H6.2</strain>
    </source>
</reference>
<feature type="transmembrane region" description="Helical" evidence="1">
    <location>
        <begin position="21"/>
        <end position="52"/>
    </location>
</feature>
<dbReference type="EMBL" id="JAMXLR010000090">
    <property type="protein sequence ID" value="MCO6047229.1"/>
    <property type="molecule type" value="Genomic_DNA"/>
</dbReference>
<dbReference type="Proteomes" id="UP001155241">
    <property type="component" value="Unassembled WGS sequence"/>
</dbReference>
<proteinExistence type="predicted"/>
<name>A0A9X2FEJ0_9BACT</name>
<keyword evidence="1" id="KW-1133">Transmembrane helix</keyword>
<accession>A0A9X2FEJ0</accession>
<evidence type="ECO:0000256" key="1">
    <source>
        <dbReference type="SAM" id="Phobius"/>
    </source>
</evidence>
<evidence type="ECO:0000313" key="2">
    <source>
        <dbReference type="EMBL" id="MCO6047229.1"/>
    </source>
</evidence>
<dbReference type="RefSeq" id="WP_252855338.1">
    <property type="nucleotide sequence ID" value="NZ_JAMXLR010000090.1"/>
</dbReference>
<comment type="caution">
    <text evidence="2">The sequence shown here is derived from an EMBL/GenBank/DDBJ whole genome shotgun (WGS) entry which is preliminary data.</text>
</comment>
<feature type="transmembrane region" description="Helical" evidence="1">
    <location>
        <begin position="58"/>
        <end position="75"/>
    </location>
</feature>
<keyword evidence="1" id="KW-0812">Transmembrane</keyword>
<protein>
    <submittedName>
        <fullName evidence="2">Uncharacterized protein</fullName>
    </submittedName>
</protein>
<evidence type="ECO:0000313" key="3">
    <source>
        <dbReference type="Proteomes" id="UP001155241"/>
    </source>
</evidence>
<keyword evidence="3" id="KW-1185">Reference proteome</keyword>
<feature type="transmembrane region" description="Helical" evidence="1">
    <location>
        <begin position="82"/>
        <end position="104"/>
    </location>
</feature>